<gene>
    <name evidence="1" type="ORF">QX51_14120</name>
</gene>
<dbReference type="InterPro" id="IPR007508">
    <property type="entry name" value="DtdA"/>
</dbReference>
<dbReference type="SUPFAM" id="SSF142535">
    <property type="entry name" value="AF0625-like"/>
    <property type="match status" value="1"/>
</dbReference>
<evidence type="ECO:0000313" key="1">
    <source>
        <dbReference type="EMBL" id="KHS56381.1"/>
    </source>
</evidence>
<dbReference type="STRING" id="1577792.QX51_14120"/>
<accession>A0A0B3VHV3</accession>
<dbReference type="RefSeq" id="WP_039680539.1">
    <property type="nucleotide sequence ID" value="NZ_JAXECK010000031.1"/>
</dbReference>
<evidence type="ECO:0000313" key="2">
    <source>
        <dbReference type="Proteomes" id="UP000031189"/>
    </source>
</evidence>
<dbReference type="Gene3D" id="3.40.50.10700">
    <property type="entry name" value="AF0625-like"/>
    <property type="match status" value="1"/>
</dbReference>
<name>A0A0B3VHV3_9FIRM</name>
<reference evidence="1 2" key="1">
    <citation type="submission" date="2014-12" db="EMBL/GenBank/DDBJ databases">
        <title>Draft genome sequence of Terrisporobacter sp. 08-306576, isolated from the blood culture of a bacteremia patient.</title>
        <authorList>
            <person name="Lund L.C."/>
            <person name="Sydenham T.V."/>
            <person name="Hogh S.V."/>
            <person name="Skov M.N."/>
            <person name="Kemp M."/>
            <person name="Justesen U.S."/>
        </authorList>
    </citation>
    <scope>NUCLEOTIDE SEQUENCE [LARGE SCALE GENOMIC DNA]</scope>
    <source>
        <strain evidence="1 2">08-306576</strain>
    </source>
</reference>
<sequence>MNYNKKAVYFFCTDYERDEVAPRVLNYLKNNYPLKLSNTKFDNRDIYNYVDKNNNLFTYVETNKVLSYDYDKYIPILNEFFSDYDIAGVVNWHGGEKAPDKILTVHSTGDVVGGVYAPSNPLYLRNLLVSIEKHRVENNLDDFKVMTEGTHWTGTIRDGNINLIDKYQVPLFDIEIGSTLESWTNETAVKTLATSLQEVFSDEEEVKILLCTGGMHFEETFSNIIIDKDYKISVGHVLPNQWLVQGEYDKDEKYDLLKKCTDSIIGSIDGIVIHDNLKSGYKNQIKKLAEELNVPTFKHKKLRTPKDLPIW</sequence>
<dbReference type="Proteomes" id="UP000031189">
    <property type="component" value="Unassembled WGS sequence"/>
</dbReference>
<proteinExistence type="predicted"/>
<dbReference type="EMBL" id="JWHR01000113">
    <property type="protein sequence ID" value="KHS56381.1"/>
    <property type="molecule type" value="Genomic_DNA"/>
</dbReference>
<dbReference type="GO" id="GO:0051499">
    <property type="term" value="F:D-aminoacyl-tRNA deacylase activity"/>
    <property type="evidence" value="ECO:0007669"/>
    <property type="project" value="InterPro"/>
</dbReference>
<evidence type="ECO:0008006" key="3">
    <source>
        <dbReference type="Google" id="ProtNLM"/>
    </source>
</evidence>
<keyword evidence="2" id="KW-1185">Reference proteome</keyword>
<dbReference type="Pfam" id="PF04414">
    <property type="entry name" value="tRNA_deacylase"/>
    <property type="match status" value="1"/>
</dbReference>
<dbReference type="AlphaFoldDB" id="A0A0B3VHV3"/>
<protein>
    <recommendedName>
        <fullName evidence="3">D-aminoacyl-tRNA deacylase</fullName>
    </recommendedName>
</protein>
<dbReference type="Gene3D" id="3.40.630.50">
    <property type="entry name" value="AF0625-like"/>
    <property type="match status" value="1"/>
</dbReference>
<comment type="caution">
    <text evidence="1">The sequence shown here is derived from an EMBL/GenBank/DDBJ whole genome shotgun (WGS) entry which is preliminary data.</text>
</comment>
<dbReference type="OrthoDB" id="9062299at2"/>
<organism evidence="1 2">
    <name type="scientific">Terrisporobacter othiniensis</name>
    <dbReference type="NCBI Taxonomy" id="1577792"/>
    <lineage>
        <taxon>Bacteria</taxon>
        <taxon>Bacillati</taxon>
        <taxon>Bacillota</taxon>
        <taxon>Clostridia</taxon>
        <taxon>Peptostreptococcales</taxon>
        <taxon>Peptostreptococcaceae</taxon>
        <taxon>Terrisporobacter</taxon>
    </lineage>
</organism>